<keyword evidence="1" id="KW-0560">Oxidoreductase</keyword>
<evidence type="ECO:0000313" key="4">
    <source>
        <dbReference type="Proteomes" id="UP000028725"/>
    </source>
</evidence>
<organism evidence="3 4">
    <name type="scientific">Hyalangium minutum</name>
    <dbReference type="NCBI Taxonomy" id="394096"/>
    <lineage>
        <taxon>Bacteria</taxon>
        <taxon>Pseudomonadati</taxon>
        <taxon>Myxococcota</taxon>
        <taxon>Myxococcia</taxon>
        <taxon>Myxococcales</taxon>
        <taxon>Cystobacterineae</taxon>
        <taxon>Archangiaceae</taxon>
        <taxon>Hyalangium</taxon>
    </lineage>
</organism>
<dbReference type="SUPFAM" id="SSF51735">
    <property type="entry name" value="NAD(P)-binding Rossmann-fold domains"/>
    <property type="match status" value="1"/>
</dbReference>
<evidence type="ECO:0000313" key="3">
    <source>
        <dbReference type="EMBL" id="KFE71759.1"/>
    </source>
</evidence>
<dbReference type="AlphaFoldDB" id="A0A085WVP6"/>
<feature type="domain" description="Pyrroline-5-carboxylate reductase catalytic N-terminal" evidence="2">
    <location>
        <begin position="2"/>
        <end position="93"/>
    </location>
</feature>
<dbReference type="Gene3D" id="3.40.50.720">
    <property type="entry name" value="NAD(P)-binding Rossmann-like Domain"/>
    <property type="match status" value="1"/>
</dbReference>
<accession>A0A085WVP6</accession>
<sequence length="232" mass="24819">MKIGIIGAGLIGGTLARRWVQLGHDVSIANSRGPETLKDVAKETGAKAVTVQEAAKATDVIVVTIPQKAVPALPKGLFANTPKDAVIIDTGNYYPVRDGQIQALDNGQVESEWVASLIGRPVIKVFNNIFFKSLGENGRPQGTPGRIALPVAGDSPEAKAKVLKWVEELGFDAIDAGSLADSWRQQPGTPVYTQDRDAAGVKAALAEAKRERLPEYRNAANQWLKDFLAKQG</sequence>
<dbReference type="Pfam" id="PF03807">
    <property type="entry name" value="F420_oxidored"/>
    <property type="match status" value="1"/>
</dbReference>
<comment type="caution">
    <text evidence="3">The sequence shown here is derived from an EMBL/GenBank/DDBJ whole genome shotgun (WGS) entry which is preliminary data.</text>
</comment>
<dbReference type="PANTHER" id="PTHR14239">
    <property type="entry name" value="DUDULIN-RELATED"/>
    <property type="match status" value="1"/>
</dbReference>
<name>A0A085WVP6_9BACT</name>
<dbReference type="Proteomes" id="UP000028725">
    <property type="component" value="Unassembled WGS sequence"/>
</dbReference>
<evidence type="ECO:0000256" key="1">
    <source>
        <dbReference type="ARBA" id="ARBA00023002"/>
    </source>
</evidence>
<protein>
    <submittedName>
        <fullName evidence="3">Putative polyketide synthase</fullName>
    </submittedName>
</protein>
<dbReference type="EMBL" id="JMCB01000001">
    <property type="protein sequence ID" value="KFE71759.1"/>
    <property type="molecule type" value="Genomic_DNA"/>
</dbReference>
<dbReference type="GO" id="GO:0016491">
    <property type="term" value="F:oxidoreductase activity"/>
    <property type="evidence" value="ECO:0007669"/>
    <property type="project" value="UniProtKB-KW"/>
</dbReference>
<dbReference type="PATRIC" id="fig|394096.3.peg.19"/>
<keyword evidence="4" id="KW-1185">Reference proteome</keyword>
<gene>
    <name evidence="3" type="ORF">DB31_0020</name>
</gene>
<dbReference type="InterPro" id="IPR028939">
    <property type="entry name" value="P5C_Rdtase_cat_N"/>
</dbReference>
<reference evidence="3 4" key="1">
    <citation type="submission" date="2014-04" db="EMBL/GenBank/DDBJ databases">
        <title>Genome assembly of Hyalangium minutum DSM 14724.</title>
        <authorList>
            <person name="Sharma G."/>
            <person name="Subramanian S."/>
        </authorList>
    </citation>
    <scope>NUCLEOTIDE SEQUENCE [LARGE SCALE GENOMIC DNA]</scope>
    <source>
        <strain evidence="3 4">DSM 14724</strain>
    </source>
</reference>
<dbReference type="PANTHER" id="PTHR14239:SF10">
    <property type="entry name" value="REDUCTASE"/>
    <property type="match status" value="1"/>
</dbReference>
<dbReference type="InterPro" id="IPR036291">
    <property type="entry name" value="NAD(P)-bd_dom_sf"/>
</dbReference>
<proteinExistence type="predicted"/>
<evidence type="ECO:0000259" key="2">
    <source>
        <dbReference type="Pfam" id="PF03807"/>
    </source>
</evidence>
<dbReference type="InterPro" id="IPR051267">
    <property type="entry name" value="STEAP_metalloreductase"/>
</dbReference>